<dbReference type="InterPro" id="IPR020806">
    <property type="entry name" value="PKS_PP-bd"/>
</dbReference>
<comment type="caution">
    <text evidence="4">The sequence shown here is derived from an EMBL/GenBank/DDBJ whole genome shotgun (WGS) entry which is preliminary data.</text>
</comment>
<dbReference type="InterPro" id="IPR000873">
    <property type="entry name" value="AMP-dep_synth/lig_dom"/>
</dbReference>
<dbReference type="InterPro" id="IPR025110">
    <property type="entry name" value="AMP-bd_C"/>
</dbReference>
<protein>
    <submittedName>
        <fullName evidence="4">Amino acid adenylation</fullName>
    </submittedName>
</protein>
<evidence type="ECO:0000259" key="3">
    <source>
        <dbReference type="PROSITE" id="PS50075"/>
    </source>
</evidence>
<keyword evidence="2" id="KW-0597">Phosphoprotein</keyword>
<dbReference type="GO" id="GO:0031177">
    <property type="term" value="F:phosphopantetheine binding"/>
    <property type="evidence" value="ECO:0007669"/>
    <property type="project" value="InterPro"/>
</dbReference>
<dbReference type="CDD" id="cd05930">
    <property type="entry name" value="A_NRPS"/>
    <property type="match status" value="1"/>
</dbReference>
<dbReference type="InterPro" id="IPR001031">
    <property type="entry name" value="Thioesterase"/>
</dbReference>
<dbReference type="PANTHER" id="PTHR45527">
    <property type="entry name" value="NONRIBOSOMAL PEPTIDE SYNTHETASE"/>
    <property type="match status" value="1"/>
</dbReference>
<proteinExistence type="predicted"/>
<dbReference type="Proteomes" id="UP000222168">
    <property type="component" value="Unassembled WGS sequence"/>
</dbReference>
<dbReference type="NCBIfam" id="TIGR01733">
    <property type="entry name" value="AA-adenyl-dom"/>
    <property type="match status" value="1"/>
</dbReference>
<dbReference type="SUPFAM" id="SSF52777">
    <property type="entry name" value="CoA-dependent acyltransferases"/>
    <property type="match status" value="2"/>
</dbReference>
<dbReference type="SMART" id="SM00823">
    <property type="entry name" value="PKS_PP"/>
    <property type="match status" value="1"/>
</dbReference>
<sequence>MTEKQMYRLSELQEGIWYQEKLYGSRRSHNVPIRFDFTTRPDHAHLQTVINTLINAHYCFHTRITEDGSGLPRQYMQTPSPVKLRIVALKESNEEYLVLRLEEETAIPFALRDDALYRITLFEHTKGAATLLFVIHHIIFDGQSAAVFSQDFIRLWSKEQSSLVQAHDIAAQTYLEMLFSESPSERSMEYWRKMLADAPSEMLLPFSGRGETDTRQAGTVIKHIAHDISERITSLCQAYSVTPFMLHTVACTFLLMRYSQSQDIVLGVPISIRNDKASTLVAGLFVNVLPLRLIAQADTTASTMLGQIRNRLVRTMMHRNVTFHQLVRELHPERTSFRNPFFQVCVNYARVSERELTSESVRAVPIPNAVAAFELDFILAEHDDSLKIILEYRKGCFDEETISSMLRHYCTLLDEITRNLSCTLASVNMMSQAEREVILNCWNPSVKDGRAETSVLSLFERQAAEQPLSVALCYRGGEMRYEELNRKANQLAHYLKSQNITAGQRVAVSLPRNPDFIVAIYGILKTGATYVPIDPDYPEDRKQFLLENSGAVALIASGIYGENRIDAGVPVFELCNLIDILRDQPKTNPVGQPSLDDVIYCIYTSGSTGEPKGALNTHRSIANLVYWYVHEALKMSPGEKVIIASSFSFDLTQKNIFGPLSCGGSVIIPDSSPADAIGFLRALSAFQPDYLCCAPSAYRAFAGSSRCQSLKKIVLGGEVIEPALAETILNSGKVLINSYGPTECADIAIWSEYLPDSPLPIGTIPLGCPIPGCRIYILDDFLNPVPQGIDGEIYIGGVGVGLGYLNRDDMTQEKFIRNPFDGGGRMYRTGDRGRYRSDGVIEFTGRRDGQIKLRGFRIEPSEIESAIQSTELVDQVCVQACSAHGNGQKLVAWFVSAKGKNTTRAEIAGCLKQILPAHMIPDTWVRLDAMPVSPNGKTDRLRLTVPEENRDNNELEVLPSGTLTKLIADIWQQELGLNRLSVNDNFFQCGGHSLLAIVCLARINQKLGLTLPGTAIAHYQTIDELASFITENRLDESPPYKIWFPSSGPVIWFFPAAGLRSTAYRHLAESFAPECELRILEYPEHDAVESASIEALQAYFCHQIETFSGSREIILAGHSFGATIAFEVGRYFENAGLSVRLIVIDGTLTSPEQFFGSSKSPQSSSEQNGVVMSDFFSSESFHEALRHMTSESDALYQHHVSLFCLYQPEGCFDSDTLVILGAEGEIYRQLQPKHELYYKDFFPELNVLVSSGEHMSLVSAEHANRLSSHIKTFVIPAI</sequence>
<accession>A0A2D0KE44</accession>
<feature type="domain" description="Carrier" evidence="3">
    <location>
        <begin position="958"/>
        <end position="1033"/>
    </location>
</feature>
<dbReference type="InterPro" id="IPR042099">
    <property type="entry name" value="ANL_N_sf"/>
</dbReference>
<dbReference type="OrthoDB" id="9757559at2"/>
<dbReference type="SUPFAM" id="SSF47336">
    <property type="entry name" value="ACP-like"/>
    <property type="match status" value="1"/>
</dbReference>
<dbReference type="InterPro" id="IPR009081">
    <property type="entry name" value="PP-bd_ACP"/>
</dbReference>
<dbReference type="InterPro" id="IPR001242">
    <property type="entry name" value="Condensation_dom"/>
</dbReference>
<dbReference type="PANTHER" id="PTHR45527:SF1">
    <property type="entry name" value="FATTY ACID SYNTHASE"/>
    <property type="match status" value="1"/>
</dbReference>
<dbReference type="PROSITE" id="PS50075">
    <property type="entry name" value="CARRIER"/>
    <property type="match status" value="1"/>
</dbReference>
<dbReference type="InterPro" id="IPR036736">
    <property type="entry name" value="ACP-like_sf"/>
</dbReference>
<dbReference type="SUPFAM" id="SSF53474">
    <property type="entry name" value="alpha/beta-Hydrolases"/>
    <property type="match status" value="1"/>
</dbReference>
<dbReference type="SUPFAM" id="SSF56801">
    <property type="entry name" value="Acetyl-CoA synthetase-like"/>
    <property type="match status" value="1"/>
</dbReference>
<dbReference type="EMBL" id="NJAK01000001">
    <property type="protein sequence ID" value="PHM61688.1"/>
    <property type="molecule type" value="Genomic_DNA"/>
</dbReference>
<dbReference type="Pfam" id="PF13193">
    <property type="entry name" value="AMP-binding_C"/>
    <property type="match status" value="1"/>
</dbReference>
<dbReference type="FunFam" id="3.40.50.980:FF:000001">
    <property type="entry name" value="Non-ribosomal peptide synthetase"/>
    <property type="match status" value="1"/>
</dbReference>
<dbReference type="RefSeq" id="WP_141553938.1">
    <property type="nucleotide sequence ID" value="NZ_NJAK01000001.1"/>
</dbReference>
<keyword evidence="5" id="KW-1185">Reference proteome</keyword>
<organism evidence="4 5">
    <name type="scientific">Xenorhabdus ishibashii</name>
    <dbReference type="NCBI Taxonomy" id="1034471"/>
    <lineage>
        <taxon>Bacteria</taxon>
        <taxon>Pseudomonadati</taxon>
        <taxon>Pseudomonadota</taxon>
        <taxon>Gammaproteobacteria</taxon>
        <taxon>Enterobacterales</taxon>
        <taxon>Morganellaceae</taxon>
        <taxon>Xenorhabdus</taxon>
    </lineage>
</organism>
<dbReference type="GO" id="GO:0044550">
    <property type="term" value="P:secondary metabolite biosynthetic process"/>
    <property type="evidence" value="ECO:0007669"/>
    <property type="project" value="TreeGrafter"/>
</dbReference>
<dbReference type="Pfam" id="PF00975">
    <property type="entry name" value="Thioesterase"/>
    <property type="match status" value="1"/>
</dbReference>
<evidence type="ECO:0000313" key="5">
    <source>
        <dbReference type="Proteomes" id="UP000222168"/>
    </source>
</evidence>
<dbReference type="Gene3D" id="3.40.50.12780">
    <property type="entry name" value="N-terminal domain of ligase-like"/>
    <property type="match status" value="1"/>
</dbReference>
<dbReference type="AlphaFoldDB" id="A0A2D0KE44"/>
<dbReference type="GO" id="GO:0003824">
    <property type="term" value="F:catalytic activity"/>
    <property type="evidence" value="ECO:0007669"/>
    <property type="project" value="InterPro"/>
</dbReference>
<name>A0A2D0KE44_9GAMM</name>
<evidence type="ECO:0000256" key="2">
    <source>
        <dbReference type="ARBA" id="ARBA00022553"/>
    </source>
</evidence>
<dbReference type="InterPro" id="IPR023213">
    <property type="entry name" value="CAT-like_dom_sf"/>
</dbReference>
<keyword evidence="1" id="KW-0596">Phosphopantetheine</keyword>
<dbReference type="Gene3D" id="3.30.559.30">
    <property type="entry name" value="Nonribosomal peptide synthetase, condensation domain"/>
    <property type="match status" value="1"/>
</dbReference>
<dbReference type="GO" id="GO:0005737">
    <property type="term" value="C:cytoplasm"/>
    <property type="evidence" value="ECO:0007669"/>
    <property type="project" value="TreeGrafter"/>
</dbReference>
<gene>
    <name evidence="4" type="ORF">Xish_00827</name>
</gene>
<evidence type="ECO:0000256" key="1">
    <source>
        <dbReference type="ARBA" id="ARBA00022450"/>
    </source>
</evidence>
<dbReference type="InterPro" id="IPR045851">
    <property type="entry name" value="AMP-bd_C_sf"/>
</dbReference>
<dbReference type="Gene3D" id="3.30.559.10">
    <property type="entry name" value="Chloramphenicol acetyltransferase-like domain"/>
    <property type="match status" value="1"/>
</dbReference>
<dbReference type="Gene3D" id="3.40.50.1820">
    <property type="entry name" value="alpha/beta hydrolase"/>
    <property type="match status" value="1"/>
</dbReference>
<dbReference type="Gene3D" id="1.10.1200.10">
    <property type="entry name" value="ACP-like"/>
    <property type="match status" value="1"/>
</dbReference>
<evidence type="ECO:0000313" key="4">
    <source>
        <dbReference type="EMBL" id="PHM61688.1"/>
    </source>
</evidence>
<dbReference type="Gene3D" id="3.30.300.30">
    <property type="match status" value="1"/>
</dbReference>
<dbReference type="InterPro" id="IPR010071">
    <property type="entry name" value="AA_adenyl_dom"/>
</dbReference>
<dbReference type="Pfam" id="PF00501">
    <property type="entry name" value="AMP-binding"/>
    <property type="match status" value="1"/>
</dbReference>
<reference evidence="4 5" key="1">
    <citation type="journal article" date="2017" name="Nat. Microbiol.">
        <title>Natural product diversity associated with the nematode symbionts Photorhabdus and Xenorhabdus.</title>
        <authorList>
            <person name="Tobias N.J."/>
            <person name="Wolff H."/>
            <person name="Djahanschiri B."/>
            <person name="Grundmann F."/>
            <person name="Kronenwerth M."/>
            <person name="Shi Y.M."/>
            <person name="Simonyi S."/>
            <person name="Grun P."/>
            <person name="Shapiro-Ilan D."/>
            <person name="Pidot S.J."/>
            <person name="Stinear T.P."/>
            <person name="Ebersberger I."/>
            <person name="Bode H.B."/>
        </authorList>
    </citation>
    <scope>NUCLEOTIDE SEQUENCE [LARGE SCALE GENOMIC DNA]</scope>
    <source>
        <strain evidence="4 5">DSM 22670</strain>
    </source>
</reference>
<dbReference type="InterPro" id="IPR029058">
    <property type="entry name" value="AB_hydrolase_fold"/>
</dbReference>
<dbReference type="Pfam" id="PF00668">
    <property type="entry name" value="Condensation"/>
    <property type="match status" value="1"/>
</dbReference>
<dbReference type="GO" id="GO:0043041">
    <property type="term" value="P:amino acid activation for nonribosomal peptide biosynthetic process"/>
    <property type="evidence" value="ECO:0007669"/>
    <property type="project" value="TreeGrafter"/>
</dbReference>
<dbReference type="Pfam" id="PF00550">
    <property type="entry name" value="PP-binding"/>
    <property type="match status" value="1"/>
</dbReference>